<name>A0A9P0CX71_9CUCU</name>
<reference evidence="1" key="1">
    <citation type="submission" date="2022-01" db="EMBL/GenBank/DDBJ databases">
        <authorList>
            <person name="King R."/>
        </authorList>
    </citation>
    <scope>NUCLEOTIDE SEQUENCE</scope>
</reference>
<organism evidence="1 2">
    <name type="scientific">Psylliodes chrysocephalus</name>
    <dbReference type="NCBI Taxonomy" id="3402493"/>
    <lineage>
        <taxon>Eukaryota</taxon>
        <taxon>Metazoa</taxon>
        <taxon>Ecdysozoa</taxon>
        <taxon>Arthropoda</taxon>
        <taxon>Hexapoda</taxon>
        <taxon>Insecta</taxon>
        <taxon>Pterygota</taxon>
        <taxon>Neoptera</taxon>
        <taxon>Endopterygota</taxon>
        <taxon>Coleoptera</taxon>
        <taxon>Polyphaga</taxon>
        <taxon>Cucujiformia</taxon>
        <taxon>Chrysomeloidea</taxon>
        <taxon>Chrysomelidae</taxon>
        <taxon>Galerucinae</taxon>
        <taxon>Alticini</taxon>
        <taxon>Psylliodes</taxon>
    </lineage>
</organism>
<evidence type="ECO:0000313" key="2">
    <source>
        <dbReference type="Proteomes" id="UP001153636"/>
    </source>
</evidence>
<keyword evidence="2" id="KW-1185">Reference proteome</keyword>
<dbReference type="Gene3D" id="4.10.60.10">
    <property type="entry name" value="Zinc finger, CCHC-type"/>
    <property type="match status" value="1"/>
</dbReference>
<dbReference type="OrthoDB" id="6782564at2759"/>
<dbReference type="AlphaFoldDB" id="A0A9P0CX71"/>
<dbReference type="Proteomes" id="UP001153636">
    <property type="component" value="Chromosome 2"/>
</dbReference>
<accession>A0A9P0CX71</accession>
<dbReference type="GO" id="GO:0003676">
    <property type="term" value="F:nucleic acid binding"/>
    <property type="evidence" value="ECO:0007669"/>
    <property type="project" value="InterPro"/>
</dbReference>
<dbReference type="InterPro" id="IPR036875">
    <property type="entry name" value="Znf_CCHC_sf"/>
</dbReference>
<sequence length="108" mass="12515">MIEAKEEIANKLLSQGRLELGSLSCPIRDRIELPRCYEYQQFGQIREECRGDDRVGDCLRCDQKEHCAKNCRTDAPEYCHMDTVSKIAEQTFQNTAILVEKRDTETTQ</sequence>
<protein>
    <submittedName>
        <fullName evidence="1">Uncharacterized protein</fullName>
    </submittedName>
</protein>
<proteinExistence type="predicted"/>
<dbReference type="EMBL" id="OV651814">
    <property type="protein sequence ID" value="CAH1106539.1"/>
    <property type="molecule type" value="Genomic_DNA"/>
</dbReference>
<dbReference type="GO" id="GO:0008270">
    <property type="term" value="F:zinc ion binding"/>
    <property type="evidence" value="ECO:0007669"/>
    <property type="project" value="InterPro"/>
</dbReference>
<dbReference type="SUPFAM" id="SSF57756">
    <property type="entry name" value="Retrovirus zinc finger-like domains"/>
    <property type="match status" value="1"/>
</dbReference>
<evidence type="ECO:0000313" key="1">
    <source>
        <dbReference type="EMBL" id="CAH1106539.1"/>
    </source>
</evidence>
<gene>
    <name evidence="1" type="ORF">PSYICH_LOCUS7019</name>
</gene>